<evidence type="ECO:0000256" key="1">
    <source>
        <dbReference type="SAM" id="Phobius"/>
    </source>
</evidence>
<reference evidence="2 3" key="1">
    <citation type="submission" date="2020-08" db="EMBL/GenBank/DDBJ databases">
        <title>Sequencing the genomes of 1000 actinobacteria strains.</title>
        <authorList>
            <person name="Klenk H.-P."/>
        </authorList>
    </citation>
    <scope>NUCLEOTIDE SEQUENCE [LARGE SCALE GENOMIC DNA]</scope>
    <source>
        <strain evidence="2 3">DSM 17294</strain>
    </source>
</reference>
<keyword evidence="1" id="KW-0812">Transmembrane</keyword>
<protein>
    <submittedName>
        <fullName evidence="2">Uncharacterized protein</fullName>
    </submittedName>
</protein>
<proteinExistence type="predicted"/>
<keyword evidence="1" id="KW-1133">Transmembrane helix</keyword>
<dbReference type="Proteomes" id="UP000558997">
    <property type="component" value="Unassembled WGS sequence"/>
</dbReference>
<keyword evidence="3" id="KW-1185">Reference proteome</keyword>
<dbReference type="RefSeq" id="WP_184835572.1">
    <property type="nucleotide sequence ID" value="NZ_BAAAVN010000007.1"/>
</dbReference>
<accession>A0A841DXY8</accession>
<gene>
    <name evidence="2" type="ORF">HDA44_003439</name>
</gene>
<sequence>MTVHGDHAAQTPADWVPVEHRLFGLDRRTFAAGFTALAIALVLIYGFQGLNVAIPWHNEIKAGQVLDLGDGATAVPPVGWQLEHGTLVGGAGAIPTALQVLLASGGATIEADGTTYDGPAAAFLDQVQKSEGASANVGGSRGSLTTAAGLVGVVQSSTGPGGDAIDVAFKMAVGPADVVESAPALLVRIRTAAGQFERYEDEVAAFLRSIKPGTAS</sequence>
<feature type="transmembrane region" description="Helical" evidence="1">
    <location>
        <begin position="29"/>
        <end position="47"/>
    </location>
</feature>
<evidence type="ECO:0000313" key="2">
    <source>
        <dbReference type="EMBL" id="MBB5980098.1"/>
    </source>
</evidence>
<evidence type="ECO:0000313" key="3">
    <source>
        <dbReference type="Proteomes" id="UP000558997"/>
    </source>
</evidence>
<dbReference type="EMBL" id="JACHNF010000001">
    <property type="protein sequence ID" value="MBB5980098.1"/>
    <property type="molecule type" value="Genomic_DNA"/>
</dbReference>
<organism evidence="2 3">
    <name type="scientific">Kribbella solani</name>
    <dbReference type="NCBI Taxonomy" id="236067"/>
    <lineage>
        <taxon>Bacteria</taxon>
        <taxon>Bacillati</taxon>
        <taxon>Actinomycetota</taxon>
        <taxon>Actinomycetes</taxon>
        <taxon>Propionibacteriales</taxon>
        <taxon>Kribbellaceae</taxon>
        <taxon>Kribbella</taxon>
    </lineage>
</organism>
<dbReference type="AlphaFoldDB" id="A0A841DXY8"/>
<comment type="caution">
    <text evidence="2">The sequence shown here is derived from an EMBL/GenBank/DDBJ whole genome shotgun (WGS) entry which is preliminary data.</text>
</comment>
<name>A0A841DXY8_9ACTN</name>
<keyword evidence="1" id="KW-0472">Membrane</keyword>